<keyword evidence="1" id="KW-1133">Transmembrane helix</keyword>
<evidence type="ECO:0000256" key="1">
    <source>
        <dbReference type="SAM" id="Phobius"/>
    </source>
</evidence>
<evidence type="ECO:0008006" key="4">
    <source>
        <dbReference type="Google" id="ProtNLM"/>
    </source>
</evidence>
<reference evidence="2" key="1">
    <citation type="journal article" date="2014" name="Int. J. Syst. Evol. Microbiol.">
        <title>Complete genome sequence of Corynebacterium casei LMG S-19264T (=DSM 44701T), isolated from a smear-ripened cheese.</title>
        <authorList>
            <consortium name="US DOE Joint Genome Institute (JGI-PGF)"/>
            <person name="Walter F."/>
            <person name="Albersmeier A."/>
            <person name="Kalinowski J."/>
            <person name="Ruckert C."/>
        </authorList>
    </citation>
    <scope>NUCLEOTIDE SEQUENCE</scope>
    <source>
        <strain evidence="2">CGMCC 4.7308</strain>
    </source>
</reference>
<name>A0A917WJX6_9ACTN</name>
<keyword evidence="3" id="KW-1185">Reference proteome</keyword>
<evidence type="ECO:0000313" key="3">
    <source>
        <dbReference type="Proteomes" id="UP000655208"/>
    </source>
</evidence>
<feature type="transmembrane region" description="Helical" evidence="1">
    <location>
        <begin position="57"/>
        <end position="75"/>
    </location>
</feature>
<protein>
    <recommendedName>
        <fullName evidence="4">DUF2530 domain-containing protein</fullName>
    </recommendedName>
</protein>
<dbReference type="AlphaFoldDB" id="A0A917WJX6"/>
<keyword evidence="1" id="KW-0472">Membrane</keyword>
<feature type="transmembrane region" description="Helical" evidence="1">
    <location>
        <begin position="24"/>
        <end position="45"/>
    </location>
</feature>
<organism evidence="2 3">
    <name type="scientific">Nakamurella endophytica</name>
    <dbReference type="NCBI Taxonomy" id="1748367"/>
    <lineage>
        <taxon>Bacteria</taxon>
        <taxon>Bacillati</taxon>
        <taxon>Actinomycetota</taxon>
        <taxon>Actinomycetes</taxon>
        <taxon>Nakamurellales</taxon>
        <taxon>Nakamurellaceae</taxon>
        <taxon>Nakamurella</taxon>
    </lineage>
</organism>
<comment type="caution">
    <text evidence="2">The sequence shown here is derived from an EMBL/GenBank/DDBJ whole genome shotgun (WGS) entry which is preliminary data.</text>
</comment>
<proteinExistence type="predicted"/>
<evidence type="ECO:0000313" key="2">
    <source>
        <dbReference type="EMBL" id="GGM09480.1"/>
    </source>
</evidence>
<accession>A0A917WJX6</accession>
<dbReference type="Proteomes" id="UP000655208">
    <property type="component" value="Unassembled WGS sequence"/>
</dbReference>
<gene>
    <name evidence="2" type="ORF">GCM10011594_31660</name>
</gene>
<dbReference type="EMBL" id="BMNA01000007">
    <property type="protein sequence ID" value="GGM09480.1"/>
    <property type="molecule type" value="Genomic_DNA"/>
</dbReference>
<keyword evidence="1" id="KW-0812">Transmembrane</keyword>
<sequence length="93" mass="10016">MGIRAIPPGYSAPMPTQLERTARWLYPLLVLVGSALVAVGMVVVIRAGRTSNPALPIVWIGLGIAWVALVVQVVTRRRAQRRSDGASSRDKSP</sequence>
<reference evidence="2" key="2">
    <citation type="submission" date="2020-09" db="EMBL/GenBank/DDBJ databases">
        <authorList>
            <person name="Sun Q."/>
            <person name="Zhou Y."/>
        </authorList>
    </citation>
    <scope>NUCLEOTIDE SEQUENCE</scope>
    <source>
        <strain evidence="2">CGMCC 4.7308</strain>
    </source>
</reference>